<protein>
    <submittedName>
        <fullName evidence="1">Uncharacterized protein</fullName>
    </submittedName>
</protein>
<evidence type="ECO:0000313" key="3">
    <source>
        <dbReference type="Proteomes" id="UP000233720"/>
    </source>
</evidence>
<comment type="caution">
    <text evidence="1">The sequence shown here is derived from an EMBL/GenBank/DDBJ whole genome shotgun (WGS) entry which is preliminary data.</text>
</comment>
<gene>
    <name evidence="1" type="ORF">XpruCFBP8353_13470</name>
    <name evidence="2" type="ORF">XpruCFBP8354_13475</name>
</gene>
<proteinExistence type="predicted"/>
<dbReference type="Proteomes" id="UP000233748">
    <property type="component" value="Unassembled WGS sequence"/>
</dbReference>
<dbReference type="OrthoDB" id="5998270at2"/>
<keyword evidence="4" id="KW-1185">Reference proteome</keyword>
<name>A0A2N3RKA4_9XANT</name>
<dbReference type="AlphaFoldDB" id="A0A2N3RKA4"/>
<dbReference type="EMBL" id="PHKW01000003">
    <property type="protein sequence ID" value="PKV17205.1"/>
    <property type="molecule type" value="Genomic_DNA"/>
</dbReference>
<sequence length="119" mass="12659">MLFLTIAVQGSLQAMQPAPSNEAEQALAYVLKNDSVLSRTFGACPDLTFKRTQAKASKAFLIEGTCNVKDNPEEDADCPAYQVRATGTIDTPTHWTVRQLQLTLACSGEGAAAAAAAQR</sequence>
<evidence type="ECO:0000313" key="2">
    <source>
        <dbReference type="EMBL" id="PKV17205.1"/>
    </source>
</evidence>
<dbReference type="EMBL" id="PHKV01000003">
    <property type="protein sequence ID" value="PKV12925.1"/>
    <property type="molecule type" value="Genomic_DNA"/>
</dbReference>
<dbReference type="Proteomes" id="UP000233720">
    <property type="component" value="Unassembled WGS sequence"/>
</dbReference>
<accession>A0A2N3RKA4</accession>
<evidence type="ECO:0000313" key="1">
    <source>
        <dbReference type="EMBL" id="PKV12925.1"/>
    </source>
</evidence>
<reference evidence="3 4" key="1">
    <citation type="submission" date="2017-11" db="EMBL/GenBank/DDBJ databases">
        <title>Xanthomonas prunicola sp. nov., a novel pathogen that affects nectarine (Prunus persica var. nectarine) trees.</title>
        <authorList>
            <person name="Lopez M."/>
            <person name="Lopez-Soriano P."/>
            <person name="Garita-Cambronero J."/>
            <person name="Beltran C."/>
            <person name="Taghouti G."/>
            <person name="Portier P."/>
            <person name="Cubero J."/>
            <person name="Fischer-Le Saux M."/>
            <person name="Marco-Noales E."/>
        </authorList>
    </citation>
    <scope>NUCLEOTIDE SEQUENCE [LARGE SCALE GENOMIC DNA]</scope>
    <source>
        <strain evidence="1 3">CFBP8353</strain>
        <strain evidence="2 4">CFBP8354</strain>
    </source>
</reference>
<evidence type="ECO:0000313" key="4">
    <source>
        <dbReference type="Proteomes" id="UP000233748"/>
    </source>
</evidence>
<organism evidence="1 3">
    <name type="scientific">Xanthomonas prunicola</name>
    <dbReference type="NCBI Taxonomy" id="2053930"/>
    <lineage>
        <taxon>Bacteria</taxon>
        <taxon>Pseudomonadati</taxon>
        <taxon>Pseudomonadota</taxon>
        <taxon>Gammaproteobacteria</taxon>
        <taxon>Lysobacterales</taxon>
        <taxon>Lysobacteraceae</taxon>
        <taxon>Xanthomonas</taxon>
    </lineage>
</organism>